<comment type="caution">
    <text evidence="2">The sequence shown here is derived from an EMBL/GenBank/DDBJ whole genome shotgun (WGS) entry which is preliminary data.</text>
</comment>
<feature type="compositionally biased region" description="Basic and acidic residues" evidence="1">
    <location>
        <begin position="7"/>
        <end position="23"/>
    </location>
</feature>
<keyword evidence="3" id="KW-1185">Reference proteome</keyword>
<proteinExistence type="predicted"/>
<reference evidence="3" key="1">
    <citation type="journal article" date="2019" name="Int. J. Syst. Evol. Microbiol.">
        <title>The Global Catalogue of Microorganisms (GCM) 10K type strain sequencing project: providing services to taxonomists for standard genome sequencing and annotation.</title>
        <authorList>
            <consortium name="The Broad Institute Genomics Platform"/>
            <consortium name="The Broad Institute Genome Sequencing Center for Infectious Disease"/>
            <person name="Wu L."/>
            <person name="Ma J."/>
        </authorList>
    </citation>
    <scope>NUCLEOTIDE SEQUENCE [LARGE SCALE GENOMIC DNA]</scope>
    <source>
        <strain evidence="3">CGMCC 4.7237</strain>
    </source>
</reference>
<gene>
    <name evidence="2" type="ORF">ACFO3J_08145</name>
</gene>
<dbReference type="Proteomes" id="UP001595765">
    <property type="component" value="Unassembled WGS sequence"/>
</dbReference>
<sequence>MAAGAGDGRDETDRPTPGEEAAAREQAFWETRRRAQDLDDDEAGRRERRRLSKRSRRMNLDVRVHRYARRVDEGPVPGDLRLPPLPDREDPAAEFPEDFRDDVPDDFPADFPADPGGAESDGDDR</sequence>
<organism evidence="2 3">
    <name type="scientific">Streptomyces polygonati</name>
    <dbReference type="NCBI Taxonomy" id="1617087"/>
    <lineage>
        <taxon>Bacteria</taxon>
        <taxon>Bacillati</taxon>
        <taxon>Actinomycetota</taxon>
        <taxon>Actinomycetes</taxon>
        <taxon>Kitasatosporales</taxon>
        <taxon>Streptomycetaceae</taxon>
        <taxon>Streptomyces</taxon>
    </lineage>
</organism>
<dbReference type="EMBL" id="JBHSBB010000007">
    <property type="protein sequence ID" value="MFC4031447.1"/>
    <property type="molecule type" value="Genomic_DNA"/>
</dbReference>
<feature type="compositionally biased region" description="Basic and acidic residues" evidence="1">
    <location>
        <begin position="58"/>
        <end position="73"/>
    </location>
</feature>
<accession>A0ABV8HH87</accession>
<name>A0ABV8HH87_9ACTN</name>
<feature type="compositionally biased region" description="Basic and acidic residues" evidence="1">
    <location>
        <begin position="86"/>
        <end position="102"/>
    </location>
</feature>
<feature type="compositionally biased region" description="Basic residues" evidence="1">
    <location>
        <begin position="46"/>
        <end position="57"/>
    </location>
</feature>
<evidence type="ECO:0000313" key="3">
    <source>
        <dbReference type="Proteomes" id="UP001595765"/>
    </source>
</evidence>
<dbReference type="RefSeq" id="WP_386427590.1">
    <property type="nucleotide sequence ID" value="NZ_JBHSBB010000007.1"/>
</dbReference>
<feature type="region of interest" description="Disordered" evidence="1">
    <location>
        <begin position="1"/>
        <end position="125"/>
    </location>
</feature>
<protein>
    <submittedName>
        <fullName evidence="2">Uncharacterized protein</fullName>
    </submittedName>
</protein>
<evidence type="ECO:0000313" key="2">
    <source>
        <dbReference type="EMBL" id="MFC4031447.1"/>
    </source>
</evidence>
<evidence type="ECO:0000256" key="1">
    <source>
        <dbReference type="SAM" id="MobiDB-lite"/>
    </source>
</evidence>